<dbReference type="Proteomes" id="UP000596902">
    <property type="component" value="Unassembled WGS sequence"/>
</dbReference>
<gene>
    <name evidence="3" type="ORF">GT037_008804</name>
    <name evidence="2" type="ORF">GT037_011263</name>
</gene>
<reference evidence="2" key="1">
    <citation type="submission" date="2020-01" db="EMBL/GenBank/DDBJ databases">
        <authorList>
            <person name="Feng Z.H.Z."/>
        </authorList>
    </citation>
    <scope>NUCLEOTIDE SEQUENCE</scope>
    <source>
        <strain evidence="2">CBS107.38</strain>
    </source>
</reference>
<dbReference type="EMBL" id="JAAABM010000013">
    <property type="protein sequence ID" value="KAF7673481.1"/>
    <property type="molecule type" value="Genomic_DNA"/>
</dbReference>
<evidence type="ECO:0000313" key="2">
    <source>
        <dbReference type="EMBL" id="KAF7670684.1"/>
    </source>
</evidence>
<sequence>MRLCMTDDYWAKRMVPGPPNGKSQEGRGGWAGRWWRGGLGSRRVRKRPIRGSQRIAGQR</sequence>
<dbReference type="AlphaFoldDB" id="A0A8H7EAS1"/>
<evidence type="ECO:0000256" key="1">
    <source>
        <dbReference type="SAM" id="MobiDB-lite"/>
    </source>
</evidence>
<evidence type="ECO:0000313" key="4">
    <source>
        <dbReference type="Proteomes" id="UP000596902"/>
    </source>
</evidence>
<reference evidence="2" key="2">
    <citation type="submission" date="2020-08" db="EMBL/GenBank/DDBJ databases">
        <title>Draft Genome Sequence of Cumin Blight Pathogen Alternaria burnsii.</title>
        <authorList>
            <person name="Feng Z."/>
        </authorList>
    </citation>
    <scope>NUCLEOTIDE SEQUENCE</scope>
    <source>
        <strain evidence="2">CBS107.38</strain>
    </source>
</reference>
<protein>
    <submittedName>
        <fullName evidence="2">Uncharacterized protein</fullName>
    </submittedName>
</protein>
<feature type="region of interest" description="Disordered" evidence="1">
    <location>
        <begin position="14"/>
        <end position="34"/>
    </location>
</feature>
<keyword evidence="4" id="KW-1185">Reference proteome</keyword>
<evidence type="ECO:0000313" key="3">
    <source>
        <dbReference type="EMBL" id="KAF7673481.1"/>
    </source>
</evidence>
<comment type="caution">
    <text evidence="2">The sequence shown here is derived from an EMBL/GenBank/DDBJ whole genome shotgun (WGS) entry which is preliminary data.</text>
</comment>
<dbReference type="EMBL" id="JAAABM010000030">
    <property type="protein sequence ID" value="KAF7670684.1"/>
    <property type="molecule type" value="Genomic_DNA"/>
</dbReference>
<proteinExistence type="predicted"/>
<dbReference type="GeneID" id="62207029"/>
<organism evidence="2 4">
    <name type="scientific">Alternaria burnsii</name>
    <dbReference type="NCBI Taxonomy" id="1187904"/>
    <lineage>
        <taxon>Eukaryota</taxon>
        <taxon>Fungi</taxon>
        <taxon>Dikarya</taxon>
        <taxon>Ascomycota</taxon>
        <taxon>Pezizomycotina</taxon>
        <taxon>Dothideomycetes</taxon>
        <taxon>Pleosporomycetidae</taxon>
        <taxon>Pleosporales</taxon>
        <taxon>Pleosporineae</taxon>
        <taxon>Pleosporaceae</taxon>
        <taxon>Alternaria</taxon>
        <taxon>Alternaria sect. Alternaria</taxon>
    </lineage>
</organism>
<dbReference type="RefSeq" id="XP_038783816.1">
    <property type="nucleotide sequence ID" value="XM_038933851.1"/>
</dbReference>
<accession>A0A8H7EAS1</accession>
<name>A0A8H7EAS1_9PLEO</name>